<dbReference type="InterPro" id="IPR038109">
    <property type="entry name" value="DNA_bind_recomb_sf"/>
</dbReference>
<dbReference type="EMBL" id="JACHJG010000012">
    <property type="protein sequence ID" value="MBB4889181.1"/>
    <property type="molecule type" value="Genomic_DNA"/>
</dbReference>
<dbReference type="Proteomes" id="UP000556436">
    <property type="component" value="Unassembled WGS sequence"/>
</dbReference>
<proteinExistence type="predicted"/>
<keyword evidence="2" id="KW-1185">Reference proteome</keyword>
<comment type="caution">
    <text evidence="1">The sequence shown here is derived from an EMBL/GenBank/DDBJ whole genome shotgun (WGS) entry which is preliminary data.</text>
</comment>
<accession>A0A7W7LGC8</accession>
<dbReference type="AlphaFoldDB" id="A0A7W7LGC8"/>
<evidence type="ECO:0000313" key="2">
    <source>
        <dbReference type="Proteomes" id="UP000556436"/>
    </source>
</evidence>
<sequence>MRSILTSRSLLGEYVRADGTVVRHADGSPVMIGEPVLTEVEWLQLQEVVSLVKKTQGPRRVSPVRGFLFCDGPGAAVAPHSLYWTKGGDGTARTRSRTARIRCDGRKATGLKPCLGHSWPPDMLYGLMEAAFKFQAGRIPVQERRTVADGSRALQVAVLDGRMAELGAEFKAGHLSAVEFAGHLREVARQREELTNAPAAKPVEQWVAVRKHVPGCTGGGCPCPAMTYAEWWDASTPEERREKLLAWGVKVYAGTRGLRFEYGKGFPAQVQLSESNLNSLSCT</sequence>
<reference evidence="1 2" key="1">
    <citation type="submission" date="2020-08" db="EMBL/GenBank/DDBJ databases">
        <title>Genomic Encyclopedia of Type Strains, Phase III (KMG-III): the genomes of soil and plant-associated and newly described type strains.</title>
        <authorList>
            <person name="Whitman W."/>
        </authorList>
    </citation>
    <scope>NUCLEOTIDE SEQUENCE [LARGE SCALE GENOMIC DNA]</scope>
    <source>
        <strain evidence="1 2">CECT 3265</strain>
    </source>
</reference>
<gene>
    <name evidence="1" type="ORF">FHS38_005256</name>
</gene>
<organism evidence="1 2">
    <name type="scientific">Streptomyces netropsis</name>
    <name type="common">Streptoverticillium netropsis</name>
    <dbReference type="NCBI Taxonomy" id="55404"/>
    <lineage>
        <taxon>Bacteria</taxon>
        <taxon>Bacillati</taxon>
        <taxon>Actinomycetota</taxon>
        <taxon>Actinomycetes</taxon>
        <taxon>Kitasatosporales</taxon>
        <taxon>Streptomycetaceae</taxon>
        <taxon>Streptomyces</taxon>
    </lineage>
</organism>
<name>A0A7W7LGC8_STRNE</name>
<dbReference type="RefSeq" id="WP_184737404.1">
    <property type="nucleotide sequence ID" value="NZ_BMRW01000002.1"/>
</dbReference>
<evidence type="ECO:0000313" key="1">
    <source>
        <dbReference type="EMBL" id="MBB4889181.1"/>
    </source>
</evidence>
<dbReference type="Gene3D" id="3.90.1750.20">
    <property type="entry name" value="Putative Large Serine Recombinase, Chain B, Domain 2"/>
    <property type="match status" value="1"/>
</dbReference>
<protein>
    <submittedName>
        <fullName evidence="1">Uncharacterized protein</fullName>
    </submittedName>
</protein>